<reference evidence="1 2" key="1">
    <citation type="journal article" date="2015" name="Fungal Genet. Biol.">
        <title>Evolution of novel wood decay mechanisms in Agaricales revealed by the genome sequences of Fistulina hepatica and Cylindrobasidium torrendii.</title>
        <authorList>
            <person name="Floudas D."/>
            <person name="Held B.W."/>
            <person name="Riley R."/>
            <person name="Nagy L.G."/>
            <person name="Koehler G."/>
            <person name="Ransdell A.S."/>
            <person name="Younus H."/>
            <person name="Chow J."/>
            <person name="Chiniquy J."/>
            <person name="Lipzen A."/>
            <person name="Tritt A."/>
            <person name="Sun H."/>
            <person name="Haridas S."/>
            <person name="LaButti K."/>
            <person name="Ohm R.A."/>
            <person name="Kues U."/>
            <person name="Blanchette R.A."/>
            <person name="Grigoriev I.V."/>
            <person name="Minto R.E."/>
            <person name="Hibbett D.S."/>
        </authorList>
    </citation>
    <scope>NUCLEOTIDE SEQUENCE [LARGE SCALE GENOMIC DNA]</scope>
    <source>
        <strain evidence="1 2">FP15055 ss-10</strain>
    </source>
</reference>
<name>A0A0D7BIT6_9AGAR</name>
<dbReference type="EMBL" id="KN880469">
    <property type="protein sequence ID" value="KIY70362.1"/>
    <property type="molecule type" value="Genomic_DNA"/>
</dbReference>
<proteinExistence type="predicted"/>
<accession>A0A0D7BIT6</accession>
<keyword evidence="2" id="KW-1185">Reference proteome</keyword>
<dbReference type="AlphaFoldDB" id="A0A0D7BIT6"/>
<feature type="non-terminal residue" evidence="1">
    <location>
        <position position="115"/>
    </location>
</feature>
<sequence length="115" mass="12717">MTLCSTLTAAVLSDDSRFCSSLHSLHCGLLQEKATQVLHPFPSLAYTDTSSQCFEPRILFLHGRGDSYHPPRMSEAVEQLAGNPILFNAAAGNTTTSNEHRRMLMNVELHHHEAV</sequence>
<evidence type="ECO:0000313" key="2">
    <source>
        <dbReference type="Proteomes" id="UP000054007"/>
    </source>
</evidence>
<evidence type="ECO:0000313" key="1">
    <source>
        <dbReference type="EMBL" id="KIY70362.1"/>
    </source>
</evidence>
<dbReference type="Proteomes" id="UP000054007">
    <property type="component" value="Unassembled WGS sequence"/>
</dbReference>
<organism evidence="1 2">
    <name type="scientific">Cylindrobasidium torrendii FP15055 ss-10</name>
    <dbReference type="NCBI Taxonomy" id="1314674"/>
    <lineage>
        <taxon>Eukaryota</taxon>
        <taxon>Fungi</taxon>
        <taxon>Dikarya</taxon>
        <taxon>Basidiomycota</taxon>
        <taxon>Agaricomycotina</taxon>
        <taxon>Agaricomycetes</taxon>
        <taxon>Agaricomycetidae</taxon>
        <taxon>Agaricales</taxon>
        <taxon>Marasmiineae</taxon>
        <taxon>Physalacriaceae</taxon>
        <taxon>Cylindrobasidium</taxon>
    </lineage>
</organism>
<protein>
    <submittedName>
        <fullName evidence="1">Uncharacterized protein</fullName>
    </submittedName>
</protein>
<gene>
    <name evidence="1" type="ORF">CYLTODRAFT_419836</name>
</gene>